<dbReference type="AlphaFoldDB" id="A0A7J7G6L8"/>
<evidence type="ECO:0000313" key="5">
    <source>
        <dbReference type="Proteomes" id="UP000593564"/>
    </source>
</evidence>
<feature type="domain" description="RRM" evidence="3">
    <location>
        <begin position="136"/>
        <end position="222"/>
    </location>
</feature>
<dbReference type="Proteomes" id="UP000593564">
    <property type="component" value="Unassembled WGS sequence"/>
</dbReference>
<comment type="caution">
    <text evidence="4">The sequence shown here is derived from an EMBL/GenBank/DDBJ whole genome shotgun (WGS) entry which is preliminary data.</text>
</comment>
<keyword evidence="5" id="KW-1185">Reference proteome</keyword>
<evidence type="ECO:0000256" key="2">
    <source>
        <dbReference type="PROSITE-ProRule" id="PRU00176"/>
    </source>
</evidence>
<dbReference type="InterPro" id="IPR012677">
    <property type="entry name" value="Nucleotide-bd_a/b_plait_sf"/>
</dbReference>
<dbReference type="InterPro" id="IPR000504">
    <property type="entry name" value="RRM_dom"/>
</dbReference>
<reference evidence="5" key="1">
    <citation type="journal article" date="2020" name="Nat. Commun.">
        <title>Genome assembly of wild tea tree DASZ reveals pedigree and selection history of tea varieties.</title>
        <authorList>
            <person name="Zhang W."/>
            <person name="Zhang Y."/>
            <person name="Qiu H."/>
            <person name="Guo Y."/>
            <person name="Wan H."/>
            <person name="Zhang X."/>
            <person name="Scossa F."/>
            <person name="Alseekh S."/>
            <person name="Zhang Q."/>
            <person name="Wang P."/>
            <person name="Xu L."/>
            <person name="Schmidt M.H."/>
            <person name="Jia X."/>
            <person name="Li D."/>
            <person name="Zhu A."/>
            <person name="Guo F."/>
            <person name="Chen W."/>
            <person name="Ni D."/>
            <person name="Usadel B."/>
            <person name="Fernie A.R."/>
            <person name="Wen W."/>
        </authorList>
    </citation>
    <scope>NUCLEOTIDE SEQUENCE [LARGE SCALE GENOMIC DNA]</scope>
    <source>
        <strain evidence="5">cv. G240</strain>
    </source>
</reference>
<name>A0A7J7G6L8_CAMSI</name>
<protein>
    <recommendedName>
        <fullName evidence="3">RRM domain-containing protein</fullName>
    </recommendedName>
</protein>
<dbReference type="GO" id="GO:0003723">
    <property type="term" value="F:RNA binding"/>
    <property type="evidence" value="ECO:0007669"/>
    <property type="project" value="UniProtKB-UniRule"/>
</dbReference>
<reference evidence="4 5" key="2">
    <citation type="submission" date="2020-07" db="EMBL/GenBank/DDBJ databases">
        <title>Genome assembly of wild tea tree DASZ reveals pedigree and selection history of tea varieties.</title>
        <authorList>
            <person name="Zhang W."/>
        </authorList>
    </citation>
    <scope>NUCLEOTIDE SEQUENCE [LARGE SCALE GENOMIC DNA]</scope>
    <source>
        <strain evidence="5">cv. G240</strain>
        <tissue evidence="4">Leaf</tissue>
    </source>
</reference>
<evidence type="ECO:0000256" key="1">
    <source>
        <dbReference type="ARBA" id="ARBA00022884"/>
    </source>
</evidence>
<gene>
    <name evidence="4" type="ORF">HYC85_027498</name>
</gene>
<dbReference type="InterPro" id="IPR035979">
    <property type="entry name" value="RBD_domain_sf"/>
</dbReference>
<dbReference type="PANTHER" id="PTHR10501">
    <property type="entry name" value="U1 SMALL NUCLEAR RIBONUCLEOPROTEIN A/U2 SMALL NUCLEAR RIBONUCLEOPROTEIN B"/>
    <property type="match status" value="1"/>
</dbReference>
<dbReference type="SUPFAM" id="SSF54928">
    <property type="entry name" value="RNA-binding domain, RBD"/>
    <property type="match status" value="1"/>
</dbReference>
<sequence>MGDPYWRYGAPAERGSIPRPSFPGYLLPEQSSLTSHHLWSSNDLQGISSDFVQKDPGAYGVNDITGIGIRPEPSLGGLTTGASIKGYPTSLQDPTLLGQRSDVSVGVGPGLSDLISERPGSLARVDGLPVPAKDSNILFVDGLPSDCLRREVGHLFRPFIGFKDIRVVHKEPRHSGDKAMVLCFVEFNDAKCALTAMEALQGYKFDDKKPDSPVLRIHFAHFPFRLPSDRGEQWFGGPR</sequence>
<dbReference type="Pfam" id="PF00076">
    <property type="entry name" value="RRM_1"/>
    <property type="match status" value="1"/>
</dbReference>
<organism evidence="4 5">
    <name type="scientific">Camellia sinensis</name>
    <name type="common">Tea plant</name>
    <name type="synonym">Thea sinensis</name>
    <dbReference type="NCBI Taxonomy" id="4442"/>
    <lineage>
        <taxon>Eukaryota</taxon>
        <taxon>Viridiplantae</taxon>
        <taxon>Streptophyta</taxon>
        <taxon>Embryophyta</taxon>
        <taxon>Tracheophyta</taxon>
        <taxon>Spermatophyta</taxon>
        <taxon>Magnoliopsida</taxon>
        <taxon>eudicotyledons</taxon>
        <taxon>Gunneridae</taxon>
        <taxon>Pentapetalae</taxon>
        <taxon>asterids</taxon>
        <taxon>Ericales</taxon>
        <taxon>Theaceae</taxon>
        <taxon>Camellia</taxon>
    </lineage>
</organism>
<proteinExistence type="predicted"/>
<dbReference type="SMART" id="SM00360">
    <property type="entry name" value="RRM"/>
    <property type="match status" value="1"/>
</dbReference>
<keyword evidence="1 2" id="KW-0694">RNA-binding</keyword>
<dbReference type="PROSITE" id="PS50102">
    <property type="entry name" value="RRM"/>
    <property type="match status" value="1"/>
</dbReference>
<dbReference type="CDD" id="cd21618">
    <property type="entry name" value="RRM_AtNSRA_like"/>
    <property type="match status" value="1"/>
</dbReference>
<dbReference type="OrthoDB" id="431169at2759"/>
<evidence type="ECO:0000259" key="3">
    <source>
        <dbReference type="PROSITE" id="PS50102"/>
    </source>
</evidence>
<accession>A0A7J7G6L8</accession>
<evidence type="ECO:0000313" key="4">
    <source>
        <dbReference type="EMBL" id="KAF5936369.1"/>
    </source>
</evidence>
<dbReference type="Gene3D" id="3.30.70.330">
    <property type="match status" value="1"/>
</dbReference>
<dbReference type="EMBL" id="JACBKZ010000013">
    <property type="protein sequence ID" value="KAF5936369.1"/>
    <property type="molecule type" value="Genomic_DNA"/>
</dbReference>